<sequence>MNEPRLTLAVSNDAASGSDAMPVLTAPDVDWEGTEEATPIEVLALFKAIGRLEEVVDQETDALRTGKTASFDDFNYRKSHGLLELTRAVRSIDPTNIGEEVRNRLEDLRDRLERNRTMLKTHLDATREISSILTEAIRAAESDGTYSAPAGHHGASQ</sequence>
<keyword evidence="1" id="KW-0966">Cell projection</keyword>
<dbReference type="Proteomes" id="UP001595796">
    <property type="component" value="Unassembled WGS sequence"/>
</dbReference>
<keyword evidence="1" id="KW-0282">Flagellum</keyword>
<reference evidence="2" key="1">
    <citation type="journal article" date="2019" name="Int. J. Syst. Evol. Microbiol.">
        <title>The Global Catalogue of Microorganisms (GCM) 10K type strain sequencing project: providing services to taxonomists for standard genome sequencing and annotation.</title>
        <authorList>
            <consortium name="The Broad Institute Genomics Platform"/>
            <consortium name="The Broad Institute Genome Sequencing Center for Infectious Disease"/>
            <person name="Wu L."/>
            <person name="Ma J."/>
        </authorList>
    </citation>
    <scope>NUCLEOTIDE SEQUENCE [LARGE SCALE GENOMIC DNA]</scope>
    <source>
        <strain evidence="2">CGMCC 1.16444</strain>
    </source>
</reference>
<evidence type="ECO:0000313" key="1">
    <source>
        <dbReference type="EMBL" id="MFC5069744.1"/>
    </source>
</evidence>
<comment type="caution">
    <text evidence="1">The sequence shown here is derived from an EMBL/GenBank/DDBJ whole genome shotgun (WGS) entry which is preliminary data.</text>
</comment>
<proteinExistence type="predicted"/>
<keyword evidence="2" id="KW-1185">Reference proteome</keyword>
<gene>
    <name evidence="1" type="ORF">ACFPFW_17150</name>
</gene>
<protein>
    <submittedName>
        <fullName evidence="1">Flagellar biosynthesis protein FlgN</fullName>
    </submittedName>
</protein>
<name>A0ABV9Z598_9HYPH</name>
<keyword evidence="1" id="KW-0969">Cilium</keyword>
<evidence type="ECO:0000313" key="2">
    <source>
        <dbReference type="Proteomes" id="UP001595796"/>
    </source>
</evidence>
<dbReference type="EMBL" id="JBHSJF010000008">
    <property type="protein sequence ID" value="MFC5069744.1"/>
    <property type="molecule type" value="Genomic_DNA"/>
</dbReference>
<organism evidence="1 2">
    <name type="scientific">Flaviflagellibacter deserti</name>
    <dbReference type="NCBI Taxonomy" id="2267266"/>
    <lineage>
        <taxon>Bacteria</taxon>
        <taxon>Pseudomonadati</taxon>
        <taxon>Pseudomonadota</taxon>
        <taxon>Alphaproteobacteria</taxon>
        <taxon>Hyphomicrobiales</taxon>
        <taxon>Flaviflagellibacter</taxon>
    </lineage>
</organism>
<dbReference type="RefSeq" id="WP_114956242.1">
    <property type="nucleotide sequence ID" value="NZ_JBHSJF010000008.1"/>
</dbReference>
<accession>A0ABV9Z598</accession>